<dbReference type="HAMAP" id="MF_00402">
    <property type="entry name" value="Ribosomal_bL19"/>
    <property type="match status" value="1"/>
</dbReference>
<sequence>MEDIIREIEKEFYRTDIPDFGPGDTVRVYIKIKELKEDPKTKQLVERVRTQPFEGVVIRRRGSGLGETFTVRKVTQGIGIEKIFPIHSPVIEKIEVLRRGKVRRAKLYYLREKKGKEARIREKI</sequence>
<protein>
    <recommendedName>
        <fullName evidence="4 5">Large ribosomal subunit protein bL19</fullName>
    </recommendedName>
</protein>
<dbReference type="InterPro" id="IPR038657">
    <property type="entry name" value="Ribosomal_bL19_sf"/>
</dbReference>
<accession>A0A7V4E5J8</accession>
<dbReference type="NCBIfam" id="TIGR01024">
    <property type="entry name" value="rplS_bact"/>
    <property type="match status" value="1"/>
</dbReference>
<evidence type="ECO:0000256" key="3">
    <source>
        <dbReference type="ARBA" id="ARBA00023274"/>
    </source>
</evidence>
<evidence type="ECO:0000313" key="7">
    <source>
        <dbReference type="EMBL" id="HGL17399.1"/>
    </source>
</evidence>
<dbReference type="InterPro" id="IPR018257">
    <property type="entry name" value="Ribosomal_bL19_CS"/>
</dbReference>
<dbReference type="PROSITE" id="PS01015">
    <property type="entry name" value="RIBOSOMAL_L19"/>
    <property type="match status" value="1"/>
</dbReference>
<dbReference type="PRINTS" id="PR00061">
    <property type="entry name" value="RIBOSOMALL19"/>
</dbReference>
<organism evidence="7">
    <name type="scientific">candidate division WOR-3 bacterium</name>
    <dbReference type="NCBI Taxonomy" id="2052148"/>
    <lineage>
        <taxon>Bacteria</taxon>
        <taxon>Bacteria division WOR-3</taxon>
    </lineage>
</organism>
<evidence type="ECO:0000256" key="6">
    <source>
        <dbReference type="RuleBase" id="RU000559"/>
    </source>
</evidence>
<dbReference type="Gene3D" id="2.30.30.790">
    <property type="match status" value="1"/>
</dbReference>
<dbReference type="Pfam" id="PF01245">
    <property type="entry name" value="Ribosomal_L19"/>
    <property type="match status" value="1"/>
</dbReference>
<reference evidence="7" key="1">
    <citation type="journal article" date="2020" name="mSystems">
        <title>Genome- and Community-Level Interaction Insights into Carbon Utilization and Element Cycling Functions of Hydrothermarchaeota in Hydrothermal Sediment.</title>
        <authorList>
            <person name="Zhou Z."/>
            <person name="Liu Y."/>
            <person name="Xu W."/>
            <person name="Pan J."/>
            <person name="Luo Z.H."/>
            <person name="Li M."/>
        </authorList>
    </citation>
    <scope>NUCLEOTIDE SEQUENCE [LARGE SCALE GENOMIC DNA]</scope>
    <source>
        <strain evidence="7">SpSt-69</strain>
    </source>
</reference>
<evidence type="ECO:0000256" key="4">
    <source>
        <dbReference type="ARBA" id="ARBA00035171"/>
    </source>
</evidence>
<proteinExistence type="inferred from homology"/>
<dbReference type="PIRSF" id="PIRSF002191">
    <property type="entry name" value="Ribosomal_L19"/>
    <property type="match status" value="1"/>
</dbReference>
<dbReference type="GO" id="GO:0006412">
    <property type="term" value="P:translation"/>
    <property type="evidence" value="ECO:0007669"/>
    <property type="project" value="UniProtKB-UniRule"/>
</dbReference>
<dbReference type="EMBL" id="DTDJ01000027">
    <property type="protein sequence ID" value="HGL17399.1"/>
    <property type="molecule type" value="Genomic_DNA"/>
</dbReference>
<dbReference type="InterPro" id="IPR001857">
    <property type="entry name" value="Ribosomal_bL19"/>
</dbReference>
<dbReference type="GO" id="GO:0022625">
    <property type="term" value="C:cytosolic large ribosomal subunit"/>
    <property type="evidence" value="ECO:0007669"/>
    <property type="project" value="TreeGrafter"/>
</dbReference>
<evidence type="ECO:0000256" key="2">
    <source>
        <dbReference type="ARBA" id="ARBA00022980"/>
    </source>
</evidence>
<dbReference type="SUPFAM" id="SSF50104">
    <property type="entry name" value="Translation proteins SH3-like domain"/>
    <property type="match status" value="1"/>
</dbReference>
<dbReference type="InterPro" id="IPR008991">
    <property type="entry name" value="Translation_prot_SH3-like_sf"/>
</dbReference>
<evidence type="ECO:0000256" key="1">
    <source>
        <dbReference type="ARBA" id="ARBA00005781"/>
    </source>
</evidence>
<evidence type="ECO:0000256" key="5">
    <source>
        <dbReference type="HAMAP-Rule" id="MF_00402"/>
    </source>
</evidence>
<comment type="caution">
    <text evidence="7">The sequence shown here is derived from an EMBL/GenBank/DDBJ whole genome shotgun (WGS) entry which is preliminary data.</text>
</comment>
<dbReference type="GO" id="GO:0003735">
    <property type="term" value="F:structural constituent of ribosome"/>
    <property type="evidence" value="ECO:0007669"/>
    <property type="project" value="InterPro"/>
</dbReference>
<comment type="function">
    <text evidence="5 6">This protein is located at the 30S-50S ribosomal subunit interface and may play a role in the structure and function of the aminoacyl-tRNA binding site.</text>
</comment>
<keyword evidence="3 5" id="KW-0687">Ribonucleoprotein</keyword>
<keyword evidence="2 5" id="KW-0689">Ribosomal protein</keyword>
<dbReference type="AlphaFoldDB" id="A0A7V4E5J8"/>
<dbReference type="PANTHER" id="PTHR15680">
    <property type="entry name" value="RIBOSOMAL PROTEIN L19"/>
    <property type="match status" value="1"/>
</dbReference>
<name>A0A7V4E5J8_UNCW3</name>
<dbReference type="PANTHER" id="PTHR15680:SF9">
    <property type="entry name" value="LARGE RIBOSOMAL SUBUNIT PROTEIN BL19M"/>
    <property type="match status" value="1"/>
</dbReference>
<comment type="similarity">
    <text evidence="1 5 6">Belongs to the bacterial ribosomal protein bL19 family.</text>
</comment>
<gene>
    <name evidence="5 7" type="primary">rplS</name>
    <name evidence="7" type="ORF">ENU66_03600</name>
</gene>